<reference evidence="1 2" key="1">
    <citation type="submission" date="2009-12" db="EMBL/GenBank/DDBJ databases">
        <title>The Genome Sequence of Anolis carolinensis (Green Anole Lizard).</title>
        <authorList>
            <consortium name="The Genome Sequencing Platform"/>
            <person name="Di Palma F."/>
            <person name="Alfoldi J."/>
            <person name="Heiman D."/>
            <person name="Young S."/>
            <person name="Grabherr M."/>
            <person name="Johnson J."/>
            <person name="Lander E.S."/>
            <person name="Lindblad-Toh K."/>
        </authorList>
    </citation>
    <scope>NUCLEOTIDE SEQUENCE [LARGE SCALE GENOMIC DNA]</scope>
    <source>
        <strain evidence="1 2">JBL SC #1</strain>
    </source>
</reference>
<accession>A0A803SYM5</accession>
<evidence type="ECO:0000313" key="1">
    <source>
        <dbReference type="Ensembl" id="ENSACAP00000028065.1"/>
    </source>
</evidence>
<sequence length="60" mass="6892">MGDAGAYGTAKAGSPFDLWRFLQQPQVLTRLLSTVSWDSGWWLEQSWPRTAHCWTRARLP</sequence>
<proteinExistence type="predicted"/>
<keyword evidence="2" id="KW-1185">Reference proteome</keyword>
<organism evidence="1 2">
    <name type="scientific">Anolis carolinensis</name>
    <name type="common">Green anole</name>
    <name type="synonym">American chameleon</name>
    <dbReference type="NCBI Taxonomy" id="28377"/>
    <lineage>
        <taxon>Eukaryota</taxon>
        <taxon>Metazoa</taxon>
        <taxon>Chordata</taxon>
        <taxon>Craniata</taxon>
        <taxon>Vertebrata</taxon>
        <taxon>Euteleostomi</taxon>
        <taxon>Lepidosauria</taxon>
        <taxon>Squamata</taxon>
        <taxon>Bifurcata</taxon>
        <taxon>Unidentata</taxon>
        <taxon>Episquamata</taxon>
        <taxon>Toxicofera</taxon>
        <taxon>Iguania</taxon>
        <taxon>Dactyloidae</taxon>
        <taxon>Anolis</taxon>
    </lineage>
</organism>
<dbReference type="Proteomes" id="UP000001646">
    <property type="component" value="Chromosome 1"/>
</dbReference>
<dbReference type="GeneTree" id="ENSGT01040000244410"/>
<evidence type="ECO:0000313" key="2">
    <source>
        <dbReference type="Proteomes" id="UP000001646"/>
    </source>
</evidence>
<protein>
    <submittedName>
        <fullName evidence="1">Uncharacterized protein</fullName>
    </submittedName>
</protein>
<dbReference type="AlphaFoldDB" id="A0A803SYM5"/>
<name>A0A803SYM5_ANOCA</name>
<reference evidence="1" key="2">
    <citation type="submission" date="2025-08" db="UniProtKB">
        <authorList>
            <consortium name="Ensembl"/>
        </authorList>
    </citation>
    <scope>IDENTIFICATION</scope>
</reference>
<reference evidence="1" key="3">
    <citation type="submission" date="2025-09" db="UniProtKB">
        <authorList>
            <consortium name="Ensembl"/>
        </authorList>
    </citation>
    <scope>IDENTIFICATION</scope>
</reference>
<dbReference type="InParanoid" id="A0A803SYM5"/>
<dbReference type="Ensembl" id="ENSACAT00000042482.1">
    <property type="protein sequence ID" value="ENSACAP00000028065.1"/>
    <property type="gene ID" value="ENSACAG00000042155.1"/>
</dbReference>